<dbReference type="STRING" id="104452.A0A0L7KQG7"/>
<dbReference type="InterPro" id="IPR017938">
    <property type="entry name" value="Riboflavin_synthase-like_b-brl"/>
</dbReference>
<organism evidence="7 8">
    <name type="scientific">Operophtera brumata</name>
    <name type="common">Winter moth</name>
    <name type="synonym">Phalaena brumata</name>
    <dbReference type="NCBI Taxonomy" id="104452"/>
    <lineage>
        <taxon>Eukaryota</taxon>
        <taxon>Metazoa</taxon>
        <taxon>Ecdysozoa</taxon>
        <taxon>Arthropoda</taxon>
        <taxon>Hexapoda</taxon>
        <taxon>Insecta</taxon>
        <taxon>Pterygota</taxon>
        <taxon>Neoptera</taxon>
        <taxon>Endopterygota</taxon>
        <taxon>Lepidoptera</taxon>
        <taxon>Glossata</taxon>
        <taxon>Ditrysia</taxon>
        <taxon>Geometroidea</taxon>
        <taxon>Geometridae</taxon>
        <taxon>Larentiinae</taxon>
        <taxon>Operophtera</taxon>
    </lineage>
</organism>
<dbReference type="InterPro" id="IPR039261">
    <property type="entry name" value="FNR_nucleotide-bd"/>
</dbReference>
<keyword evidence="3" id="KW-0274">FAD</keyword>
<dbReference type="GO" id="GO:0009086">
    <property type="term" value="P:methionine biosynthetic process"/>
    <property type="evidence" value="ECO:0007669"/>
    <property type="project" value="TreeGrafter"/>
</dbReference>
<comment type="caution">
    <text evidence="7">The sequence shown here is derived from an EMBL/GenBank/DDBJ whole genome shotgun (WGS) entry which is preliminary data.</text>
</comment>
<keyword evidence="2" id="KW-0285">Flavoprotein</keyword>
<dbReference type="Pfam" id="PF00175">
    <property type="entry name" value="NAD_binding_1"/>
    <property type="match status" value="1"/>
</dbReference>
<dbReference type="InterPro" id="IPR001433">
    <property type="entry name" value="OxRdtase_FAD/NAD-bd"/>
</dbReference>
<reference evidence="7 8" key="1">
    <citation type="journal article" date="2015" name="Genome Biol. Evol.">
        <title>The genome of winter moth (Operophtera brumata) provides a genomic perspective on sexual dimorphism and phenology.</title>
        <authorList>
            <person name="Derks M.F."/>
            <person name="Smit S."/>
            <person name="Salis L."/>
            <person name="Schijlen E."/>
            <person name="Bossers A."/>
            <person name="Mateman C."/>
            <person name="Pijl A.S."/>
            <person name="de Ridder D."/>
            <person name="Groenen M.A."/>
            <person name="Visser M.E."/>
            <person name="Megens H.J."/>
        </authorList>
    </citation>
    <scope>NUCLEOTIDE SEQUENCE [LARGE SCALE GENOMIC DNA]</scope>
    <source>
        <strain evidence="7">WM2013NL</strain>
        <tissue evidence="7">Head and thorax</tissue>
    </source>
</reference>
<sequence>MSDQRITFALKVPSQLHNEAERNTLEYLSSQEGRNEYWGYVVYDEKPMLVMTDFFKVFKSCKPPVEVLLSHLPRLLPRPYSIVNSGLKDSNVLKICFSVISFKSLRKGLTTGWLEKMILNSDLTNKFNNLVLDPNGATEVNKVPIYLRKNTAQFSLPENKKNPLVLIAVGTAVAPFIGFLEELEMYKTSDPSSVTDDVWLFFGCRDPNLDHIYKKELTGFLERAGASIYVCGDLNGFKNSIKVTLQTCLVNDGKTEDEAQSLICGMEKDRRFVFDIWA</sequence>
<dbReference type="SUPFAM" id="SSF63380">
    <property type="entry name" value="Riboflavin synthase domain-like"/>
    <property type="match status" value="1"/>
</dbReference>
<evidence type="ECO:0000259" key="6">
    <source>
        <dbReference type="Pfam" id="PF00667"/>
    </source>
</evidence>
<gene>
    <name evidence="7" type="ORF">OBRU01_23061</name>
</gene>
<dbReference type="SUPFAM" id="SSF52343">
    <property type="entry name" value="Ferredoxin reductase-like, C-terminal NADP-linked domain"/>
    <property type="match status" value="1"/>
</dbReference>
<evidence type="ECO:0000256" key="1">
    <source>
        <dbReference type="ARBA" id="ARBA00001974"/>
    </source>
</evidence>
<dbReference type="GO" id="GO:0050667">
    <property type="term" value="P:homocysteine metabolic process"/>
    <property type="evidence" value="ECO:0007669"/>
    <property type="project" value="TreeGrafter"/>
</dbReference>
<evidence type="ECO:0000259" key="5">
    <source>
        <dbReference type="Pfam" id="PF00175"/>
    </source>
</evidence>
<dbReference type="InterPro" id="IPR003097">
    <property type="entry name" value="CysJ-like_FAD-binding"/>
</dbReference>
<dbReference type="PRINTS" id="PR00371">
    <property type="entry name" value="FPNCR"/>
</dbReference>
<dbReference type="InterPro" id="IPR001709">
    <property type="entry name" value="Flavoprot_Pyr_Nucl_cyt_Rdtase"/>
</dbReference>
<dbReference type="Pfam" id="PF00667">
    <property type="entry name" value="FAD_binding_1"/>
    <property type="match status" value="1"/>
</dbReference>
<protein>
    <submittedName>
        <fullName evidence="7">Putative nadph cytochrome p450 reductase</fullName>
    </submittedName>
</protein>
<name>A0A0L7KQG7_OPEBR</name>
<evidence type="ECO:0000313" key="7">
    <source>
        <dbReference type="EMBL" id="KOB65355.1"/>
    </source>
</evidence>
<dbReference type="Gene3D" id="3.40.50.80">
    <property type="entry name" value="Nucleotide-binding domain of ferredoxin-NADP reductase (FNR) module"/>
    <property type="match status" value="2"/>
</dbReference>
<feature type="domain" description="Sulfite reductase [NADPH] flavoprotein alpha-component-like FAD-binding" evidence="6">
    <location>
        <begin position="17"/>
        <end position="113"/>
    </location>
</feature>
<evidence type="ECO:0000256" key="2">
    <source>
        <dbReference type="ARBA" id="ARBA00022630"/>
    </source>
</evidence>
<dbReference type="GO" id="GO:0050660">
    <property type="term" value="F:flavin adenine dinucleotide binding"/>
    <property type="evidence" value="ECO:0007669"/>
    <property type="project" value="TreeGrafter"/>
</dbReference>
<evidence type="ECO:0000256" key="4">
    <source>
        <dbReference type="ARBA" id="ARBA00023002"/>
    </source>
</evidence>
<keyword evidence="8" id="KW-1185">Reference proteome</keyword>
<dbReference type="PANTHER" id="PTHR19384:SF84">
    <property type="entry name" value="METHIONINE SYNTHASE REDUCTASE"/>
    <property type="match status" value="1"/>
</dbReference>
<accession>A0A0L7KQG7</accession>
<dbReference type="GO" id="GO:0010181">
    <property type="term" value="F:FMN binding"/>
    <property type="evidence" value="ECO:0007669"/>
    <property type="project" value="TreeGrafter"/>
</dbReference>
<dbReference type="Gene3D" id="1.20.990.10">
    <property type="entry name" value="NADPH-cytochrome p450 Reductase, Chain A, domain 3"/>
    <property type="match status" value="1"/>
</dbReference>
<feature type="domain" description="Oxidoreductase FAD/NAD(P)-binding" evidence="5">
    <location>
        <begin position="166"/>
        <end position="267"/>
    </location>
</feature>
<comment type="cofactor">
    <cofactor evidence="1">
        <name>FAD</name>
        <dbReference type="ChEBI" id="CHEBI:57692"/>
    </cofactor>
</comment>
<dbReference type="PANTHER" id="PTHR19384">
    <property type="entry name" value="NITRIC OXIDE SYNTHASE-RELATED"/>
    <property type="match status" value="1"/>
</dbReference>
<dbReference type="InterPro" id="IPR023173">
    <property type="entry name" value="NADPH_Cyt_P450_Rdtase_alpha"/>
</dbReference>
<dbReference type="EMBL" id="JTDY01007236">
    <property type="protein sequence ID" value="KOB65355.1"/>
    <property type="molecule type" value="Genomic_DNA"/>
</dbReference>
<keyword evidence="4" id="KW-0560">Oxidoreductase</keyword>
<dbReference type="GO" id="GO:0005829">
    <property type="term" value="C:cytosol"/>
    <property type="evidence" value="ECO:0007669"/>
    <property type="project" value="TreeGrafter"/>
</dbReference>
<dbReference type="AlphaFoldDB" id="A0A0L7KQG7"/>
<evidence type="ECO:0000256" key="3">
    <source>
        <dbReference type="ARBA" id="ARBA00022827"/>
    </source>
</evidence>
<dbReference type="Proteomes" id="UP000037510">
    <property type="component" value="Unassembled WGS sequence"/>
</dbReference>
<evidence type="ECO:0000313" key="8">
    <source>
        <dbReference type="Proteomes" id="UP000037510"/>
    </source>
</evidence>
<proteinExistence type="predicted"/>
<dbReference type="GO" id="GO:0030586">
    <property type="term" value="F:[methionine synthase] reductase (NADPH) activity"/>
    <property type="evidence" value="ECO:0007669"/>
    <property type="project" value="TreeGrafter"/>
</dbReference>